<gene>
    <name evidence="1" type="ORF">MNBD_GAMMA08-1776</name>
</gene>
<protein>
    <recommendedName>
        <fullName evidence="2">Methyl-accepting chemotaxis protein</fullName>
    </recommendedName>
</protein>
<dbReference type="EMBL" id="UOFH01000205">
    <property type="protein sequence ID" value="VAW62067.1"/>
    <property type="molecule type" value="Genomic_DNA"/>
</dbReference>
<evidence type="ECO:0000313" key="1">
    <source>
        <dbReference type="EMBL" id="VAW62067.1"/>
    </source>
</evidence>
<dbReference type="AlphaFoldDB" id="A0A3B0XG26"/>
<sequence length="206" mass="23049">MGNIDQQPSFVISALLAGRLYRMLEITKVMSISSSNAKCISIRGGDKTAGFKPITDFISDMARDTISISSKINTVALQFSIKAVKEQRAYIALQKFKNVIDRLDGHSASKKLSAITHSLNDAIVEYRLDQYKDCKYLESLFDDISQRIRAARVIVTNSRTEASRAGEYQTNLFAIANDLQNCSDSISDEIKVCKTYLDDLCVMIRK</sequence>
<evidence type="ECO:0008006" key="2">
    <source>
        <dbReference type="Google" id="ProtNLM"/>
    </source>
</evidence>
<organism evidence="1">
    <name type="scientific">hydrothermal vent metagenome</name>
    <dbReference type="NCBI Taxonomy" id="652676"/>
    <lineage>
        <taxon>unclassified sequences</taxon>
        <taxon>metagenomes</taxon>
        <taxon>ecological metagenomes</taxon>
    </lineage>
</organism>
<proteinExistence type="predicted"/>
<name>A0A3B0XG26_9ZZZZ</name>
<accession>A0A3B0XG26</accession>
<reference evidence="1" key="1">
    <citation type="submission" date="2018-06" db="EMBL/GenBank/DDBJ databases">
        <authorList>
            <person name="Zhirakovskaya E."/>
        </authorList>
    </citation>
    <scope>NUCLEOTIDE SEQUENCE</scope>
</reference>